<reference evidence="1" key="1">
    <citation type="submission" date="2019-06" db="EMBL/GenBank/DDBJ databases">
        <title>Draft genome sequence of Bacillus sp. strain MHSD28.</title>
        <authorList>
            <person name="Makuwa S.C."/>
            <person name="Serepa-Dlamini M.H."/>
        </authorList>
    </citation>
    <scope>NUCLEOTIDE SEQUENCE</scope>
    <source>
        <strain evidence="1">MHSD28</strain>
    </source>
</reference>
<evidence type="ECO:0000313" key="1">
    <source>
        <dbReference type="EMBL" id="TPV38161.1"/>
    </source>
</evidence>
<comment type="caution">
    <text evidence="1">The sequence shown here is derived from an EMBL/GenBank/DDBJ whole genome shotgun (WGS) entry which is preliminary data.</text>
</comment>
<keyword evidence="2" id="KW-1185">Reference proteome</keyword>
<accession>A0AC61SY44</accession>
<gene>
    <name evidence="1" type="ORF">FJ659_27150</name>
</gene>
<dbReference type="Proteomes" id="UP000317636">
    <property type="component" value="Unassembled WGS sequence"/>
</dbReference>
<protein>
    <submittedName>
        <fullName evidence="1">S-layer homology domain-containing protein</fullName>
    </submittedName>
</protein>
<sequence length="206" mass="23597">MKKASLLLTTFVMILSFFIPNLASAKSFPDVQTNHWAYKEINYLTERGIINGTPEGYFKPSDNVTRGQMAVMLDKALDLKMPYNYKDTFQDIPVYSYYYDAAHKLMHYGYIANSFNFFGDRELTRAEMAVALVKAFDLKSTGAHVRFKDVSPTQYWAYDYIVILAQNNITVGFPDGTFAPTAKVTREQFAAFLARLQEPSFRPVRN</sequence>
<name>A0AC61SY44_9BACI</name>
<organism evidence="1 2">
    <name type="scientific">Bacillus dicomae</name>
    <dbReference type="NCBI Taxonomy" id="3088378"/>
    <lineage>
        <taxon>Bacteria</taxon>
        <taxon>Bacillati</taxon>
        <taxon>Bacillota</taxon>
        <taxon>Bacilli</taxon>
        <taxon>Bacillales</taxon>
        <taxon>Bacillaceae</taxon>
        <taxon>Bacillus</taxon>
        <taxon>Bacillus cereus group</taxon>
    </lineage>
</organism>
<dbReference type="EMBL" id="VHIV01000012">
    <property type="protein sequence ID" value="TPV38161.1"/>
    <property type="molecule type" value="Genomic_DNA"/>
</dbReference>
<evidence type="ECO:0000313" key="2">
    <source>
        <dbReference type="Proteomes" id="UP000317636"/>
    </source>
</evidence>
<proteinExistence type="predicted"/>